<keyword evidence="5" id="KW-1133">Transmembrane helix</keyword>
<dbReference type="SUPFAM" id="SSF48726">
    <property type="entry name" value="Immunoglobulin"/>
    <property type="match status" value="1"/>
</dbReference>
<dbReference type="InterPro" id="IPR013783">
    <property type="entry name" value="Ig-like_fold"/>
</dbReference>
<organism evidence="12 13">
    <name type="scientific">Cyprinodon variegatus</name>
    <name type="common">Sheepshead minnow</name>
    <dbReference type="NCBI Taxonomy" id="28743"/>
    <lineage>
        <taxon>Eukaryota</taxon>
        <taxon>Metazoa</taxon>
        <taxon>Chordata</taxon>
        <taxon>Craniata</taxon>
        <taxon>Vertebrata</taxon>
        <taxon>Euteleostomi</taxon>
        <taxon>Actinopterygii</taxon>
        <taxon>Neopterygii</taxon>
        <taxon>Teleostei</taxon>
        <taxon>Neoteleostei</taxon>
        <taxon>Acanthomorphata</taxon>
        <taxon>Ovalentaria</taxon>
        <taxon>Atherinomorphae</taxon>
        <taxon>Cyprinodontiformes</taxon>
        <taxon>Cyprinodontidae</taxon>
        <taxon>Cyprinodon</taxon>
    </lineage>
</organism>
<keyword evidence="4" id="KW-0732">Signal</keyword>
<evidence type="ECO:0000256" key="8">
    <source>
        <dbReference type="ARBA" id="ARBA00023170"/>
    </source>
</evidence>
<dbReference type="InterPro" id="IPR013106">
    <property type="entry name" value="Ig_V-set"/>
</dbReference>
<evidence type="ECO:0000256" key="1">
    <source>
        <dbReference type="ARBA" id="ARBA00004251"/>
    </source>
</evidence>
<keyword evidence="2" id="KW-1003">Cell membrane</keyword>
<keyword evidence="8" id="KW-0675">Receptor</keyword>
<evidence type="ECO:0000259" key="11">
    <source>
        <dbReference type="PROSITE" id="PS50835"/>
    </source>
</evidence>
<evidence type="ECO:0000256" key="4">
    <source>
        <dbReference type="ARBA" id="ARBA00022729"/>
    </source>
</evidence>
<dbReference type="InterPro" id="IPR036179">
    <property type="entry name" value="Ig-like_dom_sf"/>
</dbReference>
<proteinExistence type="predicted"/>
<dbReference type="AlphaFoldDB" id="A0A3Q2E0M0"/>
<evidence type="ECO:0000256" key="9">
    <source>
        <dbReference type="ARBA" id="ARBA00023180"/>
    </source>
</evidence>
<dbReference type="Pfam" id="PF07686">
    <property type="entry name" value="V-set"/>
    <property type="match status" value="1"/>
</dbReference>
<dbReference type="GeneTree" id="ENSGT00940000167778"/>
<dbReference type="InterPro" id="IPR003599">
    <property type="entry name" value="Ig_sub"/>
</dbReference>
<evidence type="ECO:0000256" key="10">
    <source>
        <dbReference type="ARBA" id="ARBA00023319"/>
    </source>
</evidence>
<dbReference type="PROSITE" id="PS50835">
    <property type="entry name" value="IG_LIKE"/>
    <property type="match status" value="1"/>
</dbReference>
<dbReference type="PANTHER" id="PTHR25466">
    <property type="entry name" value="T-LYMPHOCYTE ACTIVATION ANTIGEN"/>
    <property type="match status" value="1"/>
</dbReference>
<dbReference type="GO" id="GO:0031295">
    <property type="term" value="P:T cell costimulation"/>
    <property type="evidence" value="ECO:0007669"/>
    <property type="project" value="TreeGrafter"/>
</dbReference>
<keyword evidence="9" id="KW-0325">Glycoprotein</keyword>
<dbReference type="InterPro" id="IPR007110">
    <property type="entry name" value="Ig-like_dom"/>
</dbReference>
<comment type="subcellular location">
    <subcellularLocation>
        <location evidence="1">Cell membrane</location>
        <topology evidence="1">Single-pass type I membrane protein</topology>
    </subcellularLocation>
</comment>
<keyword evidence="3" id="KW-0812">Transmembrane</keyword>
<keyword evidence="6" id="KW-0472">Membrane</keyword>
<dbReference type="Ensembl" id="ENSCVAT00000003245.1">
    <property type="protein sequence ID" value="ENSCVAP00000024809.1"/>
    <property type="gene ID" value="ENSCVAG00000009145.1"/>
</dbReference>
<feature type="domain" description="Ig-like" evidence="11">
    <location>
        <begin position="18"/>
        <end position="125"/>
    </location>
</feature>
<dbReference type="SMART" id="SM00409">
    <property type="entry name" value="IG"/>
    <property type="match status" value="1"/>
</dbReference>
<evidence type="ECO:0000256" key="2">
    <source>
        <dbReference type="ARBA" id="ARBA00022475"/>
    </source>
</evidence>
<sequence length="171" mass="19861">VFKRNHSNTLNMSLFVLPASQDPLSGYVEVQEGAPSVLLPCYYKEQLLEVVTVKWSRSDLNPSTVHKRREEDDLQEQNQQFKGRTLMRPDALDSLDFSLTLKELQPSDSGVYICSIIDETEVTLTEVQLYVRGHKGYSRRGQIMCPLFYNIILCIWKIKKFINRTFLQKNK</sequence>
<dbReference type="GO" id="GO:0042130">
    <property type="term" value="P:negative regulation of T cell proliferation"/>
    <property type="evidence" value="ECO:0007669"/>
    <property type="project" value="TreeGrafter"/>
</dbReference>
<accession>A0A3Q2E0M0</accession>
<evidence type="ECO:0000256" key="5">
    <source>
        <dbReference type="ARBA" id="ARBA00022989"/>
    </source>
</evidence>
<name>A0A3Q2E0M0_CYPVA</name>
<keyword evidence="7" id="KW-1015">Disulfide bond</keyword>
<dbReference type="OMA" id="THEDLHN"/>
<evidence type="ECO:0000256" key="7">
    <source>
        <dbReference type="ARBA" id="ARBA00023157"/>
    </source>
</evidence>
<dbReference type="InterPro" id="IPR051713">
    <property type="entry name" value="T-cell_Activation_Regulation"/>
</dbReference>
<keyword evidence="13" id="KW-1185">Reference proteome</keyword>
<protein>
    <recommendedName>
        <fullName evidence="11">Ig-like domain-containing protein</fullName>
    </recommendedName>
</protein>
<keyword evidence="10" id="KW-0393">Immunoglobulin domain</keyword>
<evidence type="ECO:0000256" key="6">
    <source>
        <dbReference type="ARBA" id="ARBA00023136"/>
    </source>
</evidence>
<dbReference type="GO" id="GO:0007166">
    <property type="term" value="P:cell surface receptor signaling pathway"/>
    <property type="evidence" value="ECO:0007669"/>
    <property type="project" value="TreeGrafter"/>
</dbReference>
<dbReference type="GO" id="GO:0042102">
    <property type="term" value="P:positive regulation of T cell proliferation"/>
    <property type="evidence" value="ECO:0007669"/>
    <property type="project" value="TreeGrafter"/>
</dbReference>
<dbReference type="PANTHER" id="PTHR25466:SF14">
    <property type="entry name" value="BUTYROPHILIN SUBFAMILY 2 MEMBER A2-LIKE-RELATED"/>
    <property type="match status" value="1"/>
</dbReference>
<evidence type="ECO:0000313" key="13">
    <source>
        <dbReference type="Proteomes" id="UP000265020"/>
    </source>
</evidence>
<dbReference type="SMART" id="SM00406">
    <property type="entry name" value="IGv"/>
    <property type="match status" value="1"/>
</dbReference>
<dbReference type="Gene3D" id="2.60.40.10">
    <property type="entry name" value="Immunoglobulins"/>
    <property type="match status" value="1"/>
</dbReference>
<reference evidence="12" key="2">
    <citation type="submission" date="2025-09" db="UniProtKB">
        <authorList>
            <consortium name="Ensembl"/>
        </authorList>
    </citation>
    <scope>IDENTIFICATION</scope>
</reference>
<dbReference type="GO" id="GO:0009897">
    <property type="term" value="C:external side of plasma membrane"/>
    <property type="evidence" value="ECO:0007669"/>
    <property type="project" value="TreeGrafter"/>
</dbReference>
<dbReference type="Proteomes" id="UP000265020">
    <property type="component" value="Unassembled WGS sequence"/>
</dbReference>
<dbReference type="GO" id="GO:0071222">
    <property type="term" value="P:cellular response to lipopolysaccharide"/>
    <property type="evidence" value="ECO:0007669"/>
    <property type="project" value="TreeGrafter"/>
</dbReference>
<evidence type="ECO:0000256" key="3">
    <source>
        <dbReference type="ARBA" id="ARBA00022692"/>
    </source>
</evidence>
<evidence type="ECO:0000313" key="12">
    <source>
        <dbReference type="Ensembl" id="ENSCVAP00000024809.1"/>
    </source>
</evidence>
<dbReference type="GO" id="GO:0006955">
    <property type="term" value="P:immune response"/>
    <property type="evidence" value="ECO:0007669"/>
    <property type="project" value="TreeGrafter"/>
</dbReference>
<reference evidence="12" key="1">
    <citation type="submission" date="2025-08" db="UniProtKB">
        <authorList>
            <consortium name="Ensembl"/>
        </authorList>
    </citation>
    <scope>IDENTIFICATION</scope>
</reference>